<reference evidence="2" key="1">
    <citation type="submission" date="2018-12" db="EMBL/GenBank/DDBJ databases">
        <title>Tengunoibacter tsumagoiensis gen. nov., sp. nov., Dictyobacter kobayashii sp. nov., D. alpinus sp. nov., and D. joshuensis sp. nov. and description of Dictyobacteraceae fam. nov. within the order Ktedonobacterales isolated from Tengu-no-mugimeshi.</title>
        <authorList>
            <person name="Wang C.M."/>
            <person name="Zheng Y."/>
            <person name="Sakai Y."/>
            <person name="Toyoda A."/>
            <person name="Minakuchi Y."/>
            <person name="Abe K."/>
            <person name="Yokota A."/>
            <person name="Yabe S."/>
        </authorList>
    </citation>
    <scope>NUCLEOTIDE SEQUENCE [LARGE SCALE GENOMIC DNA]</scope>
    <source>
        <strain evidence="2">Uno16</strain>
    </source>
</reference>
<dbReference type="OrthoDB" id="115056at2"/>
<evidence type="ECO:0000313" key="1">
    <source>
        <dbReference type="EMBL" id="GCE30459.1"/>
    </source>
</evidence>
<organism evidence="1 2">
    <name type="scientific">Dictyobacter alpinus</name>
    <dbReference type="NCBI Taxonomy" id="2014873"/>
    <lineage>
        <taxon>Bacteria</taxon>
        <taxon>Bacillati</taxon>
        <taxon>Chloroflexota</taxon>
        <taxon>Ktedonobacteria</taxon>
        <taxon>Ktedonobacterales</taxon>
        <taxon>Dictyobacteraceae</taxon>
        <taxon>Dictyobacter</taxon>
    </lineage>
</organism>
<dbReference type="Proteomes" id="UP000287171">
    <property type="component" value="Unassembled WGS sequence"/>
</dbReference>
<evidence type="ECO:0000313" key="2">
    <source>
        <dbReference type="Proteomes" id="UP000287171"/>
    </source>
</evidence>
<proteinExistence type="predicted"/>
<dbReference type="EMBL" id="BIFT01000002">
    <property type="protein sequence ID" value="GCE30459.1"/>
    <property type="molecule type" value="Genomic_DNA"/>
</dbReference>
<dbReference type="RefSeq" id="WP_126630543.1">
    <property type="nucleotide sequence ID" value="NZ_BIFT01000002.1"/>
</dbReference>
<comment type="caution">
    <text evidence="1">The sequence shown here is derived from an EMBL/GenBank/DDBJ whole genome shotgun (WGS) entry which is preliminary data.</text>
</comment>
<name>A0A402BGL4_9CHLR</name>
<keyword evidence="2" id="KW-1185">Reference proteome</keyword>
<protein>
    <submittedName>
        <fullName evidence="1">Uncharacterized protein</fullName>
    </submittedName>
</protein>
<dbReference type="AlphaFoldDB" id="A0A402BGL4"/>
<sequence>MPDLNFEVTGAEVMAFAATPTLGFTLTITNTMPEQPVFSVALRCQLQITAPQRRYSREEQERLQDVFGTSERWSQTLHTVLWQHISTVVPAFTDSITMTLPVSCTYDLEVVSTKYLAALQDGTVPLLFLFSGTIFYQNEEANLQVSRVSWSKEAAFRLPISLWQAMIEQYYPDTNWLRLQRDVFDQLYHYKVQHGLPTWEEAIGQLLAGSQEVEPCS</sequence>
<dbReference type="Pfam" id="PF19562">
    <property type="entry name" value="DUF6084"/>
    <property type="match status" value="1"/>
</dbReference>
<gene>
    <name evidence="1" type="ORF">KDA_59430</name>
</gene>
<dbReference type="InterPro" id="IPR045730">
    <property type="entry name" value="DUF6084"/>
</dbReference>
<accession>A0A402BGL4</accession>